<evidence type="ECO:0000256" key="3">
    <source>
        <dbReference type="ARBA" id="ARBA00022553"/>
    </source>
</evidence>
<dbReference type="InterPro" id="IPR036097">
    <property type="entry name" value="HisK_dim/P_sf"/>
</dbReference>
<dbReference type="PROSITE" id="PS50109">
    <property type="entry name" value="HIS_KIN"/>
    <property type="match status" value="1"/>
</dbReference>
<dbReference type="SMART" id="SM00387">
    <property type="entry name" value="HATPase_c"/>
    <property type="match status" value="1"/>
</dbReference>
<evidence type="ECO:0000259" key="6">
    <source>
        <dbReference type="PROSITE" id="PS50109"/>
    </source>
</evidence>
<dbReference type="InterPro" id="IPR003661">
    <property type="entry name" value="HisK_dim/P_dom"/>
</dbReference>
<evidence type="ECO:0000256" key="2">
    <source>
        <dbReference type="ARBA" id="ARBA00012438"/>
    </source>
</evidence>
<dbReference type="CDD" id="cd00082">
    <property type="entry name" value="HisKA"/>
    <property type="match status" value="1"/>
</dbReference>
<comment type="caution">
    <text evidence="5">Lacks conserved residue(s) required for the propagation of feature annotation.</text>
</comment>
<dbReference type="Pfam" id="PF00512">
    <property type="entry name" value="HisKA"/>
    <property type="match status" value="1"/>
</dbReference>
<dbReference type="InterPro" id="IPR036890">
    <property type="entry name" value="HATPase_C_sf"/>
</dbReference>
<dbReference type="Pfam" id="PF00072">
    <property type="entry name" value="Response_reg"/>
    <property type="match status" value="1"/>
</dbReference>
<dbReference type="InterPro" id="IPR001789">
    <property type="entry name" value="Sig_transdc_resp-reg_receiver"/>
</dbReference>
<feature type="domain" description="Histidine kinase" evidence="6">
    <location>
        <begin position="142"/>
        <end position="362"/>
    </location>
</feature>
<dbReference type="EMBL" id="CP019352">
    <property type="protein sequence ID" value="APX99184.1"/>
    <property type="molecule type" value="Genomic_DNA"/>
</dbReference>
<dbReference type="SUPFAM" id="SSF47384">
    <property type="entry name" value="Homodimeric domain of signal transducing histidine kinase"/>
    <property type="match status" value="1"/>
</dbReference>
<dbReference type="SUPFAM" id="SSF52172">
    <property type="entry name" value="CheY-like"/>
    <property type="match status" value="1"/>
</dbReference>
<gene>
    <name evidence="8" type="ORF">BWR22_02290</name>
</gene>
<evidence type="ECO:0000313" key="8">
    <source>
        <dbReference type="EMBL" id="APX99184.1"/>
    </source>
</evidence>
<dbReference type="InterPro" id="IPR011006">
    <property type="entry name" value="CheY-like_superfamily"/>
</dbReference>
<dbReference type="InterPro" id="IPR003594">
    <property type="entry name" value="HATPase_dom"/>
</dbReference>
<dbReference type="Pfam" id="PF02518">
    <property type="entry name" value="HATPase_c"/>
    <property type="match status" value="1"/>
</dbReference>
<keyword evidence="4" id="KW-0902">Two-component regulatory system</keyword>
<dbReference type="SUPFAM" id="SSF55874">
    <property type="entry name" value="ATPase domain of HSP90 chaperone/DNA topoisomerase II/histidine kinase"/>
    <property type="match status" value="1"/>
</dbReference>
<accession>A0AAC9PVU6</accession>
<sequence>MLENYQLPLKETTNQLLLISKDGIILDAKTNMFKNCIGKSIIDLHPFFYSLIDLLTLKENTFNFDCINLEIEGKNYTLDAILHTNIEKEHSIFVFQDLTKQYTLYQKMAQRKNVSEIKKQLLDYNNTILQEKETFKNTFIANFSHEIKMPISTINGFTRLLENTNLEQSQRYNLKVIKNTNDKLNTMISDIIDISKIETNRFSILPIRYNLIEELNTIATIYTAKSKEKGLELHYTLDPNCPKYVVGDKYRLVQILNNLVGNAIKFTQAGTVALKINCVSTNNNTAQIEFSIEDTGIGIEKNQIESIFNGFYQINNNLINNNGAGLGLSITKKLIHQLGGKIQVNSEIDKGSIFKVFLDFEISQNQKEDEEITKIVKATSKNDFKILLAEPLPINQKKLLKIISQIKNCDIVIVDNGDKVIEELYKSNFSLVILNLKLPTMDGLDTARFIRHSDYKEISKTPIIILSEKPSKKEEAYCKERRVNSYIGKPFDKSEIIRKIKYILKKKQAK</sequence>
<dbReference type="GO" id="GO:0000155">
    <property type="term" value="F:phosphorelay sensor kinase activity"/>
    <property type="evidence" value="ECO:0007669"/>
    <property type="project" value="InterPro"/>
</dbReference>
<dbReference type="AlphaFoldDB" id="A0AAC9PVU6"/>
<dbReference type="FunFam" id="3.30.565.10:FF:000010">
    <property type="entry name" value="Sensor histidine kinase RcsC"/>
    <property type="match status" value="1"/>
</dbReference>
<reference evidence="8 9" key="1">
    <citation type="submission" date="2017-01" db="EMBL/GenBank/DDBJ databases">
        <title>Complete genome of Lacinutrix venerupis DOK2-8 isolated from seawater in Dokdo.</title>
        <authorList>
            <person name="Chi W.-J."/>
            <person name="Kim J.H."/>
        </authorList>
    </citation>
    <scope>NUCLEOTIDE SEQUENCE [LARGE SCALE GENOMIC DNA]</scope>
    <source>
        <strain evidence="8 9">DOK2-8</strain>
    </source>
</reference>
<dbReference type="InterPro" id="IPR004358">
    <property type="entry name" value="Sig_transdc_His_kin-like_C"/>
</dbReference>
<dbReference type="EC" id="2.7.13.3" evidence="2"/>
<dbReference type="CDD" id="cd17546">
    <property type="entry name" value="REC_hyHK_CKI1_RcsC-like"/>
    <property type="match status" value="1"/>
</dbReference>
<dbReference type="RefSeq" id="WP_076731823.1">
    <property type="nucleotide sequence ID" value="NZ_CP019352.1"/>
</dbReference>
<dbReference type="Proteomes" id="UP000187506">
    <property type="component" value="Chromosome"/>
</dbReference>
<name>A0AAC9PVU6_9FLAO</name>
<keyword evidence="9" id="KW-1185">Reference proteome</keyword>
<dbReference type="Gene3D" id="1.10.287.130">
    <property type="match status" value="1"/>
</dbReference>
<dbReference type="PANTHER" id="PTHR45339">
    <property type="entry name" value="HYBRID SIGNAL TRANSDUCTION HISTIDINE KINASE J"/>
    <property type="match status" value="1"/>
</dbReference>
<feature type="domain" description="Response regulatory" evidence="7">
    <location>
        <begin position="385"/>
        <end position="504"/>
    </location>
</feature>
<dbReference type="PANTHER" id="PTHR45339:SF1">
    <property type="entry name" value="HYBRID SIGNAL TRANSDUCTION HISTIDINE KINASE J"/>
    <property type="match status" value="1"/>
</dbReference>
<evidence type="ECO:0000259" key="7">
    <source>
        <dbReference type="PROSITE" id="PS50110"/>
    </source>
</evidence>
<dbReference type="SMART" id="SM00448">
    <property type="entry name" value="REC"/>
    <property type="match status" value="1"/>
</dbReference>
<evidence type="ECO:0000256" key="4">
    <source>
        <dbReference type="ARBA" id="ARBA00023012"/>
    </source>
</evidence>
<evidence type="ECO:0000256" key="1">
    <source>
        <dbReference type="ARBA" id="ARBA00000085"/>
    </source>
</evidence>
<dbReference type="Gene3D" id="3.40.50.2300">
    <property type="match status" value="1"/>
</dbReference>
<evidence type="ECO:0000313" key="9">
    <source>
        <dbReference type="Proteomes" id="UP000187506"/>
    </source>
</evidence>
<dbReference type="PRINTS" id="PR00344">
    <property type="entry name" value="BCTRLSENSOR"/>
</dbReference>
<evidence type="ECO:0000256" key="5">
    <source>
        <dbReference type="PROSITE-ProRule" id="PRU00169"/>
    </source>
</evidence>
<dbReference type="InterPro" id="IPR005467">
    <property type="entry name" value="His_kinase_dom"/>
</dbReference>
<proteinExistence type="predicted"/>
<dbReference type="KEGG" id="lvn:BWR22_02290"/>
<comment type="catalytic activity">
    <reaction evidence="1">
        <text>ATP + protein L-histidine = ADP + protein N-phospho-L-histidine.</text>
        <dbReference type="EC" id="2.7.13.3"/>
    </reaction>
</comment>
<dbReference type="PROSITE" id="PS50110">
    <property type="entry name" value="RESPONSE_REGULATORY"/>
    <property type="match status" value="1"/>
</dbReference>
<dbReference type="Gene3D" id="3.30.565.10">
    <property type="entry name" value="Histidine kinase-like ATPase, C-terminal domain"/>
    <property type="match status" value="1"/>
</dbReference>
<protein>
    <recommendedName>
        <fullName evidence="2">histidine kinase</fullName>
        <ecNumber evidence="2">2.7.13.3</ecNumber>
    </recommendedName>
</protein>
<keyword evidence="3" id="KW-0597">Phosphoprotein</keyword>
<dbReference type="SMART" id="SM00388">
    <property type="entry name" value="HisKA"/>
    <property type="match status" value="1"/>
</dbReference>
<organism evidence="8 9">
    <name type="scientific">Lacinutrix venerupis</name>
    <dbReference type="NCBI Taxonomy" id="1486034"/>
    <lineage>
        <taxon>Bacteria</taxon>
        <taxon>Pseudomonadati</taxon>
        <taxon>Bacteroidota</taxon>
        <taxon>Flavobacteriia</taxon>
        <taxon>Flavobacteriales</taxon>
        <taxon>Flavobacteriaceae</taxon>
        <taxon>Lacinutrix</taxon>
    </lineage>
</organism>